<dbReference type="Gene3D" id="3.40.50.2300">
    <property type="match status" value="2"/>
</dbReference>
<dbReference type="InterPro" id="IPR010982">
    <property type="entry name" value="Lambda_DNA-bd_dom_sf"/>
</dbReference>
<dbReference type="SMART" id="SM00354">
    <property type="entry name" value="HTH_LACI"/>
    <property type="match status" value="1"/>
</dbReference>
<keyword evidence="1" id="KW-0678">Repressor</keyword>
<dbReference type="SUPFAM" id="SSF53822">
    <property type="entry name" value="Periplasmic binding protein-like I"/>
    <property type="match status" value="1"/>
</dbReference>
<dbReference type="RefSeq" id="WP_188944214.1">
    <property type="nucleotide sequence ID" value="NZ_BMNA01000012.1"/>
</dbReference>
<dbReference type="PANTHER" id="PTHR30146">
    <property type="entry name" value="LACI-RELATED TRANSCRIPTIONAL REPRESSOR"/>
    <property type="match status" value="1"/>
</dbReference>
<dbReference type="EMBL" id="BMNA01000012">
    <property type="protein sequence ID" value="GGM13997.1"/>
    <property type="molecule type" value="Genomic_DNA"/>
</dbReference>
<gene>
    <name evidence="6" type="ORF">GCM10011594_37340</name>
</gene>
<evidence type="ECO:0000313" key="7">
    <source>
        <dbReference type="Proteomes" id="UP000655208"/>
    </source>
</evidence>
<dbReference type="Pfam" id="PF13377">
    <property type="entry name" value="Peripla_BP_3"/>
    <property type="match status" value="1"/>
</dbReference>
<comment type="caution">
    <text evidence="6">The sequence shown here is derived from an EMBL/GenBank/DDBJ whole genome shotgun (WGS) entry which is preliminary data.</text>
</comment>
<evidence type="ECO:0000256" key="4">
    <source>
        <dbReference type="ARBA" id="ARBA00023163"/>
    </source>
</evidence>
<name>A0A917WLL6_9ACTN</name>
<protein>
    <submittedName>
        <fullName evidence="6">LacI family transcriptional regulator</fullName>
    </submittedName>
</protein>
<evidence type="ECO:0000259" key="5">
    <source>
        <dbReference type="PROSITE" id="PS50932"/>
    </source>
</evidence>
<dbReference type="PROSITE" id="PS50932">
    <property type="entry name" value="HTH_LACI_2"/>
    <property type="match status" value="1"/>
</dbReference>
<dbReference type="InterPro" id="IPR028082">
    <property type="entry name" value="Peripla_BP_I"/>
</dbReference>
<keyword evidence="7" id="KW-1185">Reference proteome</keyword>
<dbReference type="GO" id="GO:0000976">
    <property type="term" value="F:transcription cis-regulatory region binding"/>
    <property type="evidence" value="ECO:0007669"/>
    <property type="project" value="TreeGrafter"/>
</dbReference>
<sequence length="338" mass="35689">MEVDLRRVAAASGVSVSTASRALAGSSRVSSGTAERVRAAADALGYRPNATARALRTARTDLVGLVVTNLVNASFRVIAEVVQQALAEHGFQMVLAVTGGDAAQERAALHTLIDHNATGVIVVGLDSAATRDLDRSGLPVVHLARRPDAPAGDCVLGDDLAGARSATRHLLELGHRRIGVIAGPGDVTSGRERLLGHRVELERAGIRYRDELVHVGPFAPDTGTDGVAALLSLPPGRRPTALLVANHEASFGALPELRRRGVDVPGALSLLCFEDAELTRWWHPSVTVVDNNAAEMGALAAWLLLDRIRGDRAAGREFVEFRVGTALRVRESCRPPAG</sequence>
<reference evidence="6" key="2">
    <citation type="submission" date="2020-09" db="EMBL/GenBank/DDBJ databases">
        <authorList>
            <person name="Sun Q."/>
            <person name="Zhou Y."/>
        </authorList>
    </citation>
    <scope>NUCLEOTIDE SEQUENCE</scope>
    <source>
        <strain evidence="6">CGMCC 4.7308</strain>
    </source>
</reference>
<dbReference type="Proteomes" id="UP000655208">
    <property type="component" value="Unassembled WGS sequence"/>
</dbReference>
<dbReference type="GO" id="GO:0003700">
    <property type="term" value="F:DNA-binding transcription factor activity"/>
    <property type="evidence" value="ECO:0007669"/>
    <property type="project" value="TreeGrafter"/>
</dbReference>
<accession>A0A917WLL6</accession>
<dbReference type="InterPro" id="IPR046335">
    <property type="entry name" value="LacI/GalR-like_sensor"/>
</dbReference>
<evidence type="ECO:0000256" key="3">
    <source>
        <dbReference type="ARBA" id="ARBA00023125"/>
    </source>
</evidence>
<dbReference type="CDD" id="cd06267">
    <property type="entry name" value="PBP1_LacI_sugar_binding-like"/>
    <property type="match status" value="1"/>
</dbReference>
<feature type="domain" description="HTH lacI-type" evidence="5">
    <location>
        <begin position="8"/>
        <end position="57"/>
    </location>
</feature>
<evidence type="ECO:0000256" key="1">
    <source>
        <dbReference type="ARBA" id="ARBA00022491"/>
    </source>
</evidence>
<reference evidence="6" key="1">
    <citation type="journal article" date="2014" name="Int. J. Syst. Evol. Microbiol.">
        <title>Complete genome sequence of Corynebacterium casei LMG S-19264T (=DSM 44701T), isolated from a smear-ripened cheese.</title>
        <authorList>
            <consortium name="US DOE Joint Genome Institute (JGI-PGF)"/>
            <person name="Walter F."/>
            <person name="Albersmeier A."/>
            <person name="Kalinowski J."/>
            <person name="Ruckert C."/>
        </authorList>
    </citation>
    <scope>NUCLEOTIDE SEQUENCE</scope>
    <source>
        <strain evidence="6">CGMCC 4.7308</strain>
    </source>
</reference>
<dbReference type="Pfam" id="PF00356">
    <property type="entry name" value="LacI"/>
    <property type="match status" value="1"/>
</dbReference>
<dbReference type="InterPro" id="IPR000843">
    <property type="entry name" value="HTH_LacI"/>
</dbReference>
<dbReference type="AlphaFoldDB" id="A0A917WLL6"/>
<evidence type="ECO:0000256" key="2">
    <source>
        <dbReference type="ARBA" id="ARBA00023015"/>
    </source>
</evidence>
<dbReference type="PANTHER" id="PTHR30146:SF148">
    <property type="entry name" value="HTH-TYPE TRANSCRIPTIONAL REPRESSOR PURR-RELATED"/>
    <property type="match status" value="1"/>
</dbReference>
<proteinExistence type="predicted"/>
<dbReference type="SUPFAM" id="SSF47413">
    <property type="entry name" value="lambda repressor-like DNA-binding domains"/>
    <property type="match status" value="1"/>
</dbReference>
<dbReference type="Gene3D" id="1.10.260.40">
    <property type="entry name" value="lambda repressor-like DNA-binding domains"/>
    <property type="match status" value="1"/>
</dbReference>
<evidence type="ECO:0000313" key="6">
    <source>
        <dbReference type="EMBL" id="GGM13997.1"/>
    </source>
</evidence>
<keyword evidence="4" id="KW-0804">Transcription</keyword>
<dbReference type="CDD" id="cd01392">
    <property type="entry name" value="HTH_LacI"/>
    <property type="match status" value="1"/>
</dbReference>
<organism evidence="6 7">
    <name type="scientific">Nakamurella endophytica</name>
    <dbReference type="NCBI Taxonomy" id="1748367"/>
    <lineage>
        <taxon>Bacteria</taxon>
        <taxon>Bacillati</taxon>
        <taxon>Actinomycetota</taxon>
        <taxon>Actinomycetes</taxon>
        <taxon>Nakamurellales</taxon>
        <taxon>Nakamurellaceae</taxon>
        <taxon>Nakamurella</taxon>
    </lineage>
</organism>
<keyword evidence="3" id="KW-0238">DNA-binding</keyword>
<keyword evidence="2" id="KW-0805">Transcription regulation</keyword>